<sequence>MVWRTIMRFHSMKMDEINKIIRDLWRSTYRGQDIEYVEIRSDVDENSSAGVRRRVYNYRVVMMKGDTALDMRGRCSAGQKVPTMPILHLLTWLKVALVACLE</sequence>
<comment type="caution">
    <text evidence="1">The sequence shown here is derived from an EMBL/GenBank/DDBJ whole genome shotgun (WGS) entry which is preliminary data.</text>
</comment>
<name>A0ABV0U181_9TELE</name>
<organism evidence="1 2">
    <name type="scientific">Ilyodon furcidens</name>
    <name type="common">goldbreast splitfin</name>
    <dbReference type="NCBI Taxonomy" id="33524"/>
    <lineage>
        <taxon>Eukaryota</taxon>
        <taxon>Metazoa</taxon>
        <taxon>Chordata</taxon>
        <taxon>Craniata</taxon>
        <taxon>Vertebrata</taxon>
        <taxon>Euteleostomi</taxon>
        <taxon>Actinopterygii</taxon>
        <taxon>Neopterygii</taxon>
        <taxon>Teleostei</taxon>
        <taxon>Neoteleostei</taxon>
        <taxon>Acanthomorphata</taxon>
        <taxon>Ovalentaria</taxon>
        <taxon>Atherinomorphae</taxon>
        <taxon>Cyprinodontiformes</taxon>
        <taxon>Goodeidae</taxon>
        <taxon>Ilyodon</taxon>
    </lineage>
</organism>
<dbReference type="PANTHER" id="PTHR18867:SF12">
    <property type="entry name" value="DNA REPAIR PROTEIN RAD50"/>
    <property type="match status" value="1"/>
</dbReference>
<evidence type="ECO:0000313" key="1">
    <source>
        <dbReference type="EMBL" id="MEQ2238310.1"/>
    </source>
</evidence>
<evidence type="ECO:0000313" key="2">
    <source>
        <dbReference type="Proteomes" id="UP001482620"/>
    </source>
</evidence>
<protein>
    <submittedName>
        <fullName evidence="1">DNA repair protein rad50</fullName>
    </submittedName>
</protein>
<reference evidence="1 2" key="1">
    <citation type="submission" date="2021-06" db="EMBL/GenBank/DDBJ databases">
        <authorList>
            <person name="Palmer J.M."/>
        </authorList>
    </citation>
    <scope>NUCLEOTIDE SEQUENCE [LARGE SCALE GENOMIC DNA]</scope>
    <source>
        <strain evidence="2">if_2019</strain>
        <tissue evidence="1">Muscle</tissue>
    </source>
</reference>
<proteinExistence type="predicted"/>
<dbReference type="EMBL" id="JAHRIQ010051391">
    <property type="protein sequence ID" value="MEQ2238310.1"/>
    <property type="molecule type" value="Genomic_DNA"/>
</dbReference>
<dbReference type="PANTHER" id="PTHR18867">
    <property type="entry name" value="RAD50"/>
    <property type="match status" value="1"/>
</dbReference>
<keyword evidence="2" id="KW-1185">Reference proteome</keyword>
<gene>
    <name evidence="1" type="primary">RAD50_2</name>
    <name evidence="1" type="ORF">ILYODFUR_031913</name>
</gene>
<dbReference type="Proteomes" id="UP001482620">
    <property type="component" value="Unassembled WGS sequence"/>
</dbReference>
<accession>A0ABV0U181</accession>